<proteinExistence type="predicted"/>
<dbReference type="HOGENOM" id="CLU_162057_0_0_6"/>
<dbReference type="GeneID" id="28543228"/>
<organism evidence="1 2">
    <name type="scientific">Aliivibrio wodanis</name>
    <dbReference type="NCBI Taxonomy" id="80852"/>
    <lineage>
        <taxon>Bacteria</taxon>
        <taxon>Pseudomonadati</taxon>
        <taxon>Pseudomonadota</taxon>
        <taxon>Gammaproteobacteria</taxon>
        <taxon>Vibrionales</taxon>
        <taxon>Vibrionaceae</taxon>
        <taxon>Aliivibrio</taxon>
    </lineage>
</organism>
<keyword evidence="2" id="KW-1185">Reference proteome</keyword>
<dbReference type="EMBL" id="LN554847">
    <property type="protein sequence ID" value="CED57592.1"/>
    <property type="molecule type" value="Genomic_DNA"/>
</dbReference>
<dbReference type="OrthoDB" id="6388959at2"/>
<evidence type="ECO:0000313" key="1">
    <source>
        <dbReference type="EMBL" id="CED57592.1"/>
    </source>
</evidence>
<name>A0A090IAT9_9GAMM</name>
<gene>
    <name evidence="1" type="ORF">AWOD_II_0973</name>
</gene>
<reference evidence="2" key="1">
    <citation type="submission" date="2014-09" db="EMBL/GenBank/DDBJ databases">
        <authorList>
            <person name="Hjerde E."/>
        </authorList>
    </citation>
    <scope>NUCLEOTIDE SEQUENCE [LARGE SCALE GENOMIC DNA]</scope>
    <source>
        <strain evidence="2">06/09/139</strain>
    </source>
</reference>
<evidence type="ECO:0000313" key="2">
    <source>
        <dbReference type="Proteomes" id="UP000032427"/>
    </source>
</evidence>
<accession>A0A090IAT9</accession>
<dbReference type="KEGG" id="awd:AWOD_II_0973"/>
<sequence length="123" mass="12947">MLNGVSSYQNAMTYSKPMHPIATADNPSVKVSSMGSAVKVSDNQVSLSSEGKALLYALQDIEKESQANRELNKGVTDDVESFAHGALGIDHPDKIEEENDSSYSAGQYLSAALTVGGVLLALA</sequence>
<dbReference type="Proteomes" id="UP000032427">
    <property type="component" value="Chromosome 2"/>
</dbReference>
<protein>
    <submittedName>
        <fullName evidence="1">Uncharacterized protein</fullName>
    </submittedName>
</protein>
<dbReference type="PATRIC" id="fig|80852.17.peg.3772"/>
<dbReference type="STRING" id="80852.AWOD_II_0973"/>
<dbReference type="AlphaFoldDB" id="A0A090IAT9"/>